<dbReference type="Proteomes" id="UP000245921">
    <property type="component" value="Unassembled WGS sequence"/>
</dbReference>
<accession>A0AA45C7C8</accession>
<comment type="caution">
    <text evidence="1">The sequence shown here is derived from an EMBL/GenBank/DDBJ whole genome shotgun (WGS) entry which is preliminary data.</text>
</comment>
<dbReference type="RefSeq" id="WP_109604501.1">
    <property type="nucleotide sequence ID" value="NZ_JAMHJO010000006.1"/>
</dbReference>
<dbReference type="AlphaFoldDB" id="A0AA45C7C8"/>
<dbReference type="EMBL" id="QGGI01000006">
    <property type="protein sequence ID" value="PWJ95250.1"/>
    <property type="molecule type" value="Genomic_DNA"/>
</dbReference>
<evidence type="ECO:0000313" key="1">
    <source>
        <dbReference type="EMBL" id="PWJ95250.1"/>
    </source>
</evidence>
<gene>
    <name evidence="1" type="ORF">C7380_10658</name>
</gene>
<keyword evidence="2" id="KW-1185">Reference proteome</keyword>
<evidence type="ECO:0000313" key="2">
    <source>
        <dbReference type="Proteomes" id="UP000245921"/>
    </source>
</evidence>
<proteinExistence type="predicted"/>
<protein>
    <submittedName>
        <fullName evidence="1">Uncharacterized protein</fullName>
    </submittedName>
</protein>
<reference evidence="1 2" key="1">
    <citation type="submission" date="2018-05" db="EMBL/GenBank/DDBJ databases">
        <title>Genomic Encyclopedia of Type Strains, Phase IV (KMG-IV): sequencing the most valuable type-strain genomes for metagenomic binning, comparative biology and taxonomic classification.</title>
        <authorList>
            <person name="Goeker M."/>
        </authorList>
    </citation>
    <scope>NUCLEOTIDE SEQUENCE [LARGE SCALE GENOMIC DNA]</scope>
    <source>
        <strain evidence="1 2">DSM 24906</strain>
    </source>
</reference>
<name>A0AA45C7C8_9BACT</name>
<organism evidence="1 2">
    <name type="scientific">Oceanotoga teriensis</name>
    <dbReference type="NCBI Taxonomy" id="515440"/>
    <lineage>
        <taxon>Bacteria</taxon>
        <taxon>Thermotogati</taxon>
        <taxon>Thermotogota</taxon>
        <taxon>Thermotogae</taxon>
        <taxon>Petrotogales</taxon>
        <taxon>Petrotogaceae</taxon>
        <taxon>Oceanotoga</taxon>
    </lineage>
</organism>
<sequence length="230" mass="27470">MNNNDDFKKFIDRILKDNPELKNFNLDFLKDINEDDVNEILDKLKIASEKFIKSEQKATKKAYEIIDFKDEDLVIDYDSYLKTIISFPFALAVGEDILNNESTSGIYKGFYFGNKISFEYDDIFELITIKRIVAMDIATIIRKHFMKFLYFKNKLKNYLEDIVYKYLKVFGFSEDIDIFELREFNFVVRLKPKHYDSFEDMFDDLIEDKSEKFKLMKAYLITEFSIAIID</sequence>